<feature type="region of interest" description="Disordered" evidence="1">
    <location>
        <begin position="41"/>
        <end position="69"/>
    </location>
</feature>
<sequence>MRKPQGKFGPRCKYKTEAEMRAAQAAYDAVQALIAQRKTVLSRRRQARKRARDADTPQQRQRARRQSIARNECSPEKILALDRVALDNSKPFHVGVLGGCRKCHAVGCSCVERFVCTHCGAFLFAAEAKPTNVRGRFKTKWQGGNLTQSILWSQVCNLIRSNTCVPDSPVIKRYSYCITVPSQNTEDV</sequence>
<evidence type="ECO:0000313" key="2">
    <source>
        <dbReference type="EMBL" id="CAE0097341.1"/>
    </source>
</evidence>
<organism evidence="2">
    <name type="scientific">Haptolina ericina</name>
    <dbReference type="NCBI Taxonomy" id="156174"/>
    <lineage>
        <taxon>Eukaryota</taxon>
        <taxon>Haptista</taxon>
        <taxon>Haptophyta</taxon>
        <taxon>Prymnesiophyceae</taxon>
        <taxon>Prymnesiales</taxon>
        <taxon>Prymnesiaceae</taxon>
        <taxon>Haptolina</taxon>
    </lineage>
</organism>
<reference evidence="2" key="1">
    <citation type="submission" date="2021-01" db="EMBL/GenBank/DDBJ databases">
        <authorList>
            <person name="Corre E."/>
            <person name="Pelletier E."/>
            <person name="Niang G."/>
            <person name="Scheremetjew M."/>
            <person name="Finn R."/>
            <person name="Kale V."/>
            <person name="Holt S."/>
            <person name="Cochrane G."/>
            <person name="Meng A."/>
            <person name="Brown T."/>
            <person name="Cohen L."/>
        </authorList>
    </citation>
    <scope>NUCLEOTIDE SEQUENCE</scope>
    <source>
        <strain evidence="2">CCMP281</strain>
    </source>
</reference>
<dbReference type="EMBL" id="HBHX01001321">
    <property type="protein sequence ID" value="CAE0097341.1"/>
    <property type="molecule type" value="Transcribed_RNA"/>
</dbReference>
<evidence type="ECO:0000256" key="1">
    <source>
        <dbReference type="SAM" id="MobiDB-lite"/>
    </source>
</evidence>
<gene>
    <name evidence="2" type="ORF">HERI1096_LOCUS757</name>
</gene>
<name>A0A7S3AEQ2_9EUKA</name>
<accession>A0A7S3AEQ2</accession>
<dbReference type="AlphaFoldDB" id="A0A7S3AEQ2"/>
<protein>
    <submittedName>
        <fullName evidence="2">Uncharacterized protein</fullName>
    </submittedName>
</protein>
<feature type="compositionally biased region" description="Basic residues" evidence="1">
    <location>
        <begin position="41"/>
        <end position="51"/>
    </location>
</feature>
<proteinExistence type="predicted"/>